<proteinExistence type="predicted"/>
<keyword evidence="2" id="KW-1185">Reference proteome</keyword>
<sequence length="71" mass="8044">MFEKIDAFALQYVTGLIYITTNDIVLVHEGMPHVLEHQRCEPAEPEWWGLRLTSFAPRMNGGGRTIRTAAS</sequence>
<dbReference type="Proteomes" id="UP001150924">
    <property type="component" value="Unassembled WGS sequence"/>
</dbReference>
<evidence type="ECO:0000313" key="2">
    <source>
        <dbReference type="Proteomes" id="UP001150924"/>
    </source>
</evidence>
<name>A0A9X3J4P4_9BACT</name>
<dbReference type="EMBL" id="JAPNKE010000002">
    <property type="protein sequence ID" value="MCY1014084.1"/>
    <property type="molecule type" value="Genomic_DNA"/>
</dbReference>
<dbReference type="RefSeq" id="WP_267778319.1">
    <property type="nucleotide sequence ID" value="NZ_JAPNKE010000002.1"/>
</dbReference>
<evidence type="ECO:0000313" key="1">
    <source>
        <dbReference type="EMBL" id="MCY1014084.1"/>
    </source>
</evidence>
<accession>A0A9X3J4P4</accession>
<gene>
    <name evidence="1" type="ORF">OV079_52925</name>
</gene>
<comment type="caution">
    <text evidence="1">The sequence shown here is derived from an EMBL/GenBank/DDBJ whole genome shotgun (WGS) entry which is preliminary data.</text>
</comment>
<protein>
    <submittedName>
        <fullName evidence="1">Uncharacterized protein</fullName>
    </submittedName>
</protein>
<dbReference type="AlphaFoldDB" id="A0A9X3J4P4"/>
<reference evidence="1" key="1">
    <citation type="submission" date="2022-11" db="EMBL/GenBank/DDBJ databases">
        <title>Minimal conservation of predation-associated metabolite biosynthetic gene clusters underscores biosynthetic potential of Myxococcota including descriptions for ten novel species: Archangium lansinium sp. nov., Myxococcus landrumus sp. nov., Nannocystis bai.</title>
        <authorList>
            <person name="Ahearne A."/>
            <person name="Stevens C."/>
            <person name="Phillips K."/>
        </authorList>
    </citation>
    <scope>NUCLEOTIDE SEQUENCE</scope>
    <source>
        <strain evidence="1">Na p29</strain>
    </source>
</reference>
<organism evidence="1 2">
    <name type="scientific">Nannocystis pusilla</name>
    <dbReference type="NCBI Taxonomy" id="889268"/>
    <lineage>
        <taxon>Bacteria</taxon>
        <taxon>Pseudomonadati</taxon>
        <taxon>Myxococcota</taxon>
        <taxon>Polyangia</taxon>
        <taxon>Nannocystales</taxon>
        <taxon>Nannocystaceae</taxon>
        <taxon>Nannocystis</taxon>
    </lineage>
</organism>